<protein>
    <submittedName>
        <fullName evidence="2">NAD(P)-dependent dehydrogenase, short-chain alcohol dehydrogenase family</fullName>
    </submittedName>
</protein>
<dbReference type="GO" id="GO:0016616">
    <property type="term" value="F:oxidoreductase activity, acting on the CH-OH group of donors, NAD or NADP as acceptor"/>
    <property type="evidence" value="ECO:0007669"/>
    <property type="project" value="TreeGrafter"/>
</dbReference>
<dbReference type="FunFam" id="3.40.50.720:FF:000084">
    <property type="entry name" value="Short-chain dehydrogenase reductase"/>
    <property type="match status" value="1"/>
</dbReference>
<reference evidence="2 3" key="1">
    <citation type="submission" date="2017-01" db="EMBL/GenBank/DDBJ databases">
        <authorList>
            <person name="Mah S.A."/>
            <person name="Swanson W.J."/>
            <person name="Moy G.W."/>
            <person name="Vacquier V.D."/>
        </authorList>
    </citation>
    <scope>NUCLEOTIDE SEQUENCE [LARGE SCALE GENOMIC DNA]</scope>
    <source>
        <strain evidence="2 3">DSM 26375</strain>
    </source>
</reference>
<dbReference type="RefSeq" id="WP_076530639.1">
    <property type="nucleotide sequence ID" value="NZ_BMEH01000003.1"/>
</dbReference>
<dbReference type="PANTHER" id="PTHR42760">
    <property type="entry name" value="SHORT-CHAIN DEHYDROGENASES/REDUCTASES FAMILY MEMBER"/>
    <property type="match status" value="1"/>
</dbReference>
<dbReference type="InterPro" id="IPR036291">
    <property type="entry name" value="NAD(P)-bd_dom_sf"/>
</dbReference>
<dbReference type="PRINTS" id="PR00081">
    <property type="entry name" value="GDHRDH"/>
</dbReference>
<dbReference type="AlphaFoldDB" id="A0A1N7N943"/>
<dbReference type="Pfam" id="PF13561">
    <property type="entry name" value="adh_short_C2"/>
    <property type="match status" value="1"/>
</dbReference>
<comment type="similarity">
    <text evidence="1">Belongs to the short-chain dehydrogenases/reductases (SDR) family.</text>
</comment>
<dbReference type="PRINTS" id="PR00080">
    <property type="entry name" value="SDRFAMILY"/>
</dbReference>
<dbReference type="STRING" id="1086013.SAMN05421774_103213"/>
<organism evidence="2 3">
    <name type="scientific">Gemmobacter megaterium</name>
    <dbReference type="NCBI Taxonomy" id="1086013"/>
    <lineage>
        <taxon>Bacteria</taxon>
        <taxon>Pseudomonadati</taxon>
        <taxon>Pseudomonadota</taxon>
        <taxon>Alphaproteobacteria</taxon>
        <taxon>Rhodobacterales</taxon>
        <taxon>Paracoccaceae</taxon>
        <taxon>Gemmobacter</taxon>
    </lineage>
</organism>
<dbReference type="EMBL" id="FTOT01000003">
    <property type="protein sequence ID" value="SIS94893.1"/>
    <property type="molecule type" value="Genomic_DNA"/>
</dbReference>
<evidence type="ECO:0000313" key="3">
    <source>
        <dbReference type="Proteomes" id="UP000186141"/>
    </source>
</evidence>
<dbReference type="InterPro" id="IPR002347">
    <property type="entry name" value="SDR_fam"/>
</dbReference>
<gene>
    <name evidence="2" type="ORF">SAMN05421774_103213</name>
</gene>
<evidence type="ECO:0000313" key="2">
    <source>
        <dbReference type="EMBL" id="SIS94893.1"/>
    </source>
</evidence>
<accession>A0A1N7N943</accession>
<dbReference type="Gene3D" id="3.40.50.720">
    <property type="entry name" value="NAD(P)-binding Rossmann-like Domain"/>
    <property type="match status" value="1"/>
</dbReference>
<dbReference type="SUPFAM" id="SSF51735">
    <property type="entry name" value="NAD(P)-binding Rossmann-fold domains"/>
    <property type="match status" value="1"/>
</dbReference>
<evidence type="ECO:0000256" key="1">
    <source>
        <dbReference type="ARBA" id="ARBA00006484"/>
    </source>
</evidence>
<dbReference type="Proteomes" id="UP000186141">
    <property type="component" value="Unassembled WGS sequence"/>
</dbReference>
<proteinExistence type="inferred from homology"/>
<dbReference type="OrthoDB" id="9780084at2"/>
<dbReference type="CDD" id="cd05233">
    <property type="entry name" value="SDR_c"/>
    <property type="match status" value="1"/>
</dbReference>
<name>A0A1N7N943_9RHOB</name>
<keyword evidence="3" id="KW-1185">Reference proteome</keyword>
<sequence length="263" mass="27487">MTTPRLEGRIAVITGGASGIGQAVAQRFAEEGADILLTDLAPCDATVALVQGLGRKAHQMRMDATSEADCDRMVEMAVQVFGRIDVAVFSAGVKTLPEAPRPGVDPAKATQLVHMSVENFRKVIDVNVTGVMLGSRAVARQMLAQGTGGAIVNIASTAGRIPLAGGGSYCVSKAGVIMLTKVMALELAQTGIRVNAVGPGYTSTPMWDAPEDSDAYRRAMSITPMQRNGTPREQADACLYLACDESSFMTGQTLHPAGGQFTG</sequence>
<dbReference type="PROSITE" id="PS00061">
    <property type="entry name" value="ADH_SHORT"/>
    <property type="match status" value="1"/>
</dbReference>
<dbReference type="InterPro" id="IPR020904">
    <property type="entry name" value="Sc_DH/Rdtase_CS"/>
</dbReference>